<reference evidence="2 3" key="1">
    <citation type="submission" date="2016-10" db="EMBL/GenBank/DDBJ databases">
        <authorList>
            <person name="de Groot N.N."/>
        </authorList>
    </citation>
    <scope>NUCLEOTIDE SEQUENCE [LARGE SCALE GENOMIC DNA]</scope>
    <source>
        <strain evidence="2 3">AR40</strain>
    </source>
</reference>
<feature type="region of interest" description="Disordered" evidence="1">
    <location>
        <begin position="15"/>
        <end position="52"/>
    </location>
</feature>
<dbReference type="AlphaFoldDB" id="A0A1H9UPZ6"/>
<name>A0A1H9UPZ6_BUTFI</name>
<gene>
    <name evidence="2" type="ORF">SAMN04487884_11943</name>
</gene>
<accession>A0A1H9UPZ6</accession>
<proteinExistence type="predicted"/>
<feature type="compositionally biased region" description="Basic and acidic residues" evidence="1">
    <location>
        <begin position="38"/>
        <end position="49"/>
    </location>
</feature>
<dbReference type="OrthoDB" id="49105at2"/>
<evidence type="ECO:0000313" key="3">
    <source>
        <dbReference type="Proteomes" id="UP000182584"/>
    </source>
</evidence>
<evidence type="ECO:0000313" key="2">
    <source>
        <dbReference type="EMBL" id="SES11401.1"/>
    </source>
</evidence>
<protein>
    <submittedName>
        <fullName evidence="2">Uncharacterized protein</fullName>
    </submittedName>
</protein>
<dbReference type="RefSeq" id="WP_074757181.1">
    <property type="nucleotide sequence ID" value="NZ_FOGJ01000019.1"/>
</dbReference>
<evidence type="ECO:0000256" key="1">
    <source>
        <dbReference type="SAM" id="MobiDB-lite"/>
    </source>
</evidence>
<sequence length="223" mass="25225">MTSYTDKGYDLYQSLSSRQDRNKRDGNVLNGNTTTTTEADRGSTNDRSDGNYIGPAAIYEGSIYIPRKVTYSQPDIVQDDPVSDYKQKELLLKIEEQYEQISKDSFNGQLEAYRRNNAASVWKLLSSGDLAVGNESKNKARADVSEDGYWGSKHTSERLFDFAKTMSQKDPERIKKLRARMDSAIDAVTKEWGSELPGLCQETIQNTRRLFADFLAKEGEMIS</sequence>
<organism evidence="2 3">
    <name type="scientific">Butyrivibrio fibrisolvens</name>
    <dbReference type="NCBI Taxonomy" id="831"/>
    <lineage>
        <taxon>Bacteria</taxon>
        <taxon>Bacillati</taxon>
        <taxon>Bacillota</taxon>
        <taxon>Clostridia</taxon>
        <taxon>Lachnospirales</taxon>
        <taxon>Lachnospiraceae</taxon>
        <taxon>Butyrivibrio</taxon>
    </lineage>
</organism>
<dbReference type="EMBL" id="FOGJ01000019">
    <property type="protein sequence ID" value="SES11401.1"/>
    <property type="molecule type" value="Genomic_DNA"/>
</dbReference>
<dbReference type="Proteomes" id="UP000182584">
    <property type="component" value="Unassembled WGS sequence"/>
</dbReference>